<dbReference type="InterPro" id="IPR050904">
    <property type="entry name" value="Adhesion/Biosynth-related"/>
</dbReference>
<dbReference type="EMBL" id="BSNJ01000009">
    <property type="protein sequence ID" value="GLQ22074.1"/>
    <property type="molecule type" value="Genomic_DNA"/>
</dbReference>
<keyword evidence="1" id="KW-0732">Signal</keyword>
<dbReference type="Proteomes" id="UP001161390">
    <property type="component" value="Unassembled WGS sequence"/>
</dbReference>
<sequence>MTIKPLIAAALLATSAFAAPALAGDHKKKDTAVMGAMETGPNIVETAVSVDDLSTLVAAVKAADLVDALSGDGPFTVFAPTNDAFGALPAGTVDTLLKPENKAKLSKVLTSHVVAGSFDAASIIEMAEANGGKAKLTTLSGATLKAYVKDGNVYVKDEMGGKGKVAMADVTTSNGTVHVVTSVLLPK</sequence>
<dbReference type="Pfam" id="PF02469">
    <property type="entry name" value="Fasciclin"/>
    <property type="match status" value="1"/>
</dbReference>
<evidence type="ECO:0000259" key="2">
    <source>
        <dbReference type="PROSITE" id="PS50213"/>
    </source>
</evidence>
<reference evidence="3" key="2">
    <citation type="submission" date="2023-01" db="EMBL/GenBank/DDBJ databases">
        <title>Draft genome sequence of Algimonas porphyrae strain NBRC 108216.</title>
        <authorList>
            <person name="Sun Q."/>
            <person name="Mori K."/>
        </authorList>
    </citation>
    <scope>NUCLEOTIDE SEQUENCE</scope>
    <source>
        <strain evidence="3">NBRC 108216</strain>
    </source>
</reference>
<dbReference type="PANTHER" id="PTHR10900:SF77">
    <property type="entry name" value="FI19380P1"/>
    <property type="match status" value="1"/>
</dbReference>
<dbReference type="InterPro" id="IPR036378">
    <property type="entry name" value="FAS1_dom_sf"/>
</dbReference>
<feature type="chain" id="PRO_5047479850" evidence="1">
    <location>
        <begin position="24"/>
        <end position="187"/>
    </location>
</feature>
<dbReference type="PANTHER" id="PTHR10900">
    <property type="entry name" value="PERIOSTIN-RELATED"/>
    <property type="match status" value="1"/>
</dbReference>
<evidence type="ECO:0000256" key="1">
    <source>
        <dbReference type="SAM" id="SignalP"/>
    </source>
</evidence>
<accession>A0ABQ5V537</accession>
<gene>
    <name evidence="3" type="ORF">GCM10007854_30290</name>
</gene>
<dbReference type="SMART" id="SM00554">
    <property type="entry name" value="FAS1"/>
    <property type="match status" value="1"/>
</dbReference>
<dbReference type="PROSITE" id="PS50213">
    <property type="entry name" value="FAS1"/>
    <property type="match status" value="1"/>
</dbReference>
<dbReference type="RefSeq" id="WP_284374309.1">
    <property type="nucleotide sequence ID" value="NZ_BSNJ01000009.1"/>
</dbReference>
<evidence type="ECO:0000313" key="4">
    <source>
        <dbReference type="Proteomes" id="UP001161390"/>
    </source>
</evidence>
<organism evidence="3 4">
    <name type="scientific">Algimonas porphyrae</name>
    <dbReference type="NCBI Taxonomy" id="1128113"/>
    <lineage>
        <taxon>Bacteria</taxon>
        <taxon>Pseudomonadati</taxon>
        <taxon>Pseudomonadota</taxon>
        <taxon>Alphaproteobacteria</taxon>
        <taxon>Maricaulales</taxon>
        <taxon>Robiginitomaculaceae</taxon>
        <taxon>Algimonas</taxon>
    </lineage>
</organism>
<evidence type="ECO:0000313" key="3">
    <source>
        <dbReference type="EMBL" id="GLQ22074.1"/>
    </source>
</evidence>
<comment type="caution">
    <text evidence="3">The sequence shown here is derived from an EMBL/GenBank/DDBJ whole genome shotgun (WGS) entry which is preliminary data.</text>
</comment>
<reference evidence="3" key="1">
    <citation type="journal article" date="2014" name="Int. J. Syst. Evol. Microbiol.">
        <title>Complete genome of a new Firmicutes species belonging to the dominant human colonic microbiota ('Ruminococcus bicirculans') reveals two chromosomes and a selective capacity to utilize plant glucans.</title>
        <authorList>
            <consortium name="NISC Comparative Sequencing Program"/>
            <person name="Wegmann U."/>
            <person name="Louis P."/>
            <person name="Goesmann A."/>
            <person name="Henrissat B."/>
            <person name="Duncan S.H."/>
            <person name="Flint H.J."/>
        </authorList>
    </citation>
    <scope>NUCLEOTIDE SEQUENCE</scope>
    <source>
        <strain evidence="3">NBRC 108216</strain>
    </source>
</reference>
<proteinExistence type="predicted"/>
<dbReference type="SUPFAM" id="SSF82153">
    <property type="entry name" value="FAS1 domain"/>
    <property type="match status" value="1"/>
</dbReference>
<protein>
    <submittedName>
        <fullName evidence="3">Fasciclin</fullName>
    </submittedName>
</protein>
<keyword evidence="4" id="KW-1185">Reference proteome</keyword>
<feature type="domain" description="FAS1" evidence="2">
    <location>
        <begin position="40"/>
        <end position="184"/>
    </location>
</feature>
<dbReference type="Gene3D" id="2.30.180.10">
    <property type="entry name" value="FAS1 domain"/>
    <property type="match status" value="1"/>
</dbReference>
<name>A0ABQ5V537_9PROT</name>
<dbReference type="InterPro" id="IPR000782">
    <property type="entry name" value="FAS1_domain"/>
</dbReference>
<feature type="signal peptide" evidence="1">
    <location>
        <begin position="1"/>
        <end position="23"/>
    </location>
</feature>